<gene>
    <name evidence="1" type="ORF">SNE25_09735</name>
</gene>
<sequence length="412" mass="49010">MKDVIFTICAKNYLAQALALKTSLKQTNPDRDFYIFIADSQGGIEDIEVVFPHESWIPEWRNMAFKYNVIEYSTSIKPFCIKYLFQNYQKIVFIDPDTYATDSFDQIFDALDTKDIMITPHYSEMQEDYTGAVPEEEILFVGIYNLGFLAIKNSDIGKKIVAWWMNRLEDKCYADKYDALHVDQKWFDFIPAFFPDNVLISHHFGINTAIWNLHERELIAREDKYFVINKVTRNEFPLLFFHFSGFNPKNPTIINRRHPDYNVESFPTFKLLFKAYTDSVLDNDFERFTHIPYGFNTFLDGEKITPLHRRLFREIGQSIKCKNPFDTKDAMYLILKENKFLTGIKIIDSTFSNPNIIRTRDREIKMGISFLKFIKRILGIKYYYYMLVFFGEYHRLERQTLLLKEESVNKYR</sequence>
<protein>
    <recommendedName>
        <fullName evidence="3">Glycosyl transferase</fullName>
    </recommendedName>
</protein>
<evidence type="ECO:0008006" key="3">
    <source>
        <dbReference type="Google" id="ProtNLM"/>
    </source>
</evidence>
<reference evidence="1 2" key="1">
    <citation type="submission" date="2023-11" db="EMBL/GenBank/DDBJ databases">
        <title>Analysis of the Genomes of Mucilaginibacter gossypii cycad 4 and M. sabulilitoris SNA2: microbes with the potential for plant growth promotion.</title>
        <authorList>
            <person name="Hirsch A.M."/>
            <person name="Humm E."/>
            <person name="Rubbi M."/>
            <person name="Del Vecchio G."/>
            <person name="Ha S.M."/>
            <person name="Pellegrini M."/>
            <person name="Gunsalus R.P."/>
        </authorList>
    </citation>
    <scope>NUCLEOTIDE SEQUENCE [LARGE SCALE GENOMIC DNA]</scope>
    <source>
        <strain evidence="1 2">SNA2</strain>
    </source>
</reference>
<dbReference type="InterPro" id="IPR029044">
    <property type="entry name" value="Nucleotide-diphossugar_trans"/>
</dbReference>
<dbReference type="Proteomes" id="UP001324380">
    <property type="component" value="Chromosome"/>
</dbReference>
<keyword evidence="2" id="KW-1185">Reference proteome</keyword>
<accession>A0ABZ0TTJ1</accession>
<dbReference type="Gene3D" id="3.90.550.10">
    <property type="entry name" value="Spore Coat Polysaccharide Biosynthesis Protein SpsA, Chain A"/>
    <property type="match status" value="1"/>
</dbReference>
<organism evidence="1 2">
    <name type="scientific">Mucilaginibacter sabulilitoris</name>
    <dbReference type="NCBI Taxonomy" id="1173583"/>
    <lineage>
        <taxon>Bacteria</taxon>
        <taxon>Pseudomonadati</taxon>
        <taxon>Bacteroidota</taxon>
        <taxon>Sphingobacteriia</taxon>
        <taxon>Sphingobacteriales</taxon>
        <taxon>Sphingobacteriaceae</taxon>
        <taxon>Mucilaginibacter</taxon>
    </lineage>
</organism>
<dbReference type="SUPFAM" id="SSF53448">
    <property type="entry name" value="Nucleotide-diphospho-sugar transferases"/>
    <property type="match status" value="1"/>
</dbReference>
<dbReference type="EMBL" id="CP139558">
    <property type="protein sequence ID" value="WPU95797.1"/>
    <property type="molecule type" value="Genomic_DNA"/>
</dbReference>
<evidence type="ECO:0000313" key="1">
    <source>
        <dbReference type="EMBL" id="WPU95797.1"/>
    </source>
</evidence>
<proteinExistence type="predicted"/>
<evidence type="ECO:0000313" key="2">
    <source>
        <dbReference type="Proteomes" id="UP001324380"/>
    </source>
</evidence>
<name>A0ABZ0TTJ1_9SPHI</name>
<dbReference type="RefSeq" id="WP_321564903.1">
    <property type="nucleotide sequence ID" value="NZ_CP139558.1"/>
</dbReference>